<dbReference type="PANTHER" id="PTHR46310:SF7">
    <property type="entry name" value="AMIDASE 1"/>
    <property type="match status" value="1"/>
</dbReference>
<keyword evidence="2" id="KW-1185">Reference proteome</keyword>
<proteinExistence type="predicted"/>
<protein>
    <submittedName>
        <fullName evidence="1">Amidase 1</fullName>
    </submittedName>
</protein>
<comment type="caution">
    <text evidence="1">The sequence shown here is derived from an EMBL/GenBank/DDBJ whole genome shotgun (WGS) entry which is preliminary data.</text>
</comment>
<evidence type="ECO:0000313" key="2">
    <source>
        <dbReference type="Proteomes" id="UP000594638"/>
    </source>
</evidence>
<accession>A0A8S0SXA4</accession>
<gene>
    <name evidence="1" type="ORF">OLEA9_A093053</name>
</gene>
<reference evidence="1 2" key="1">
    <citation type="submission" date="2019-12" db="EMBL/GenBank/DDBJ databases">
        <authorList>
            <person name="Alioto T."/>
            <person name="Alioto T."/>
            <person name="Gomez Garrido J."/>
        </authorList>
    </citation>
    <scope>NUCLEOTIDE SEQUENCE [LARGE SCALE GENOMIC DNA]</scope>
</reference>
<dbReference type="AlphaFoldDB" id="A0A8S0SXA4"/>
<dbReference type="Gene3D" id="3.90.1300.10">
    <property type="entry name" value="Amidase signature (AS) domain"/>
    <property type="match status" value="1"/>
</dbReference>
<sequence length="80" mass="8419">MPTVPGPPPKLQTEPITLETFRAKAFSLLSVAGVSGFCQASIPLGTHDGLPIAVSLLANHGSDGFLLDFVESIDTTLKRQ</sequence>
<organism evidence="1 2">
    <name type="scientific">Olea europaea subsp. europaea</name>
    <dbReference type="NCBI Taxonomy" id="158383"/>
    <lineage>
        <taxon>Eukaryota</taxon>
        <taxon>Viridiplantae</taxon>
        <taxon>Streptophyta</taxon>
        <taxon>Embryophyta</taxon>
        <taxon>Tracheophyta</taxon>
        <taxon>Spermatophyta</taxon>
        <taxon>Magnoliopsida</taxon>
        <taxon>eudicotyledons</taxon>
        <taxon>Gunneridae</taxon>
        <taxon>Pentapetalae</taxon>
        <taxon>asterids</taxon>
        <taxon>lamiids</taxon>
        <taxon>Lamiales</taxon>
        <taxon>Oleaceae</taxon>
        <taxon>Oleeae</taxon>
        <taxon>Olea</taxon>
    </lineage>
</organism>
<dbReference type="EMBL" id="CACTIH010005545">
    <property type="protein sequence ID" value="CAA2997197.1"/>
    <property type="molecule type" value="Genomic_DNA"/>
</dbReference>
<dbReference type="PANTHER" id="PTHR46310">
    <property type="entry name" value="AMIDASE 1"/>
    <property type="match status" value="1"/>
</dbReference>
<dbReference type="Gramene" id="OE9A093053T1">
    <property type="protein sequence ID" value="OE9A093053C1"/>
    <property type="gene ID" value="OE9A093053"/>
</dbReference>
<dbReference type="InterPro" id="IPR036928">
    <property type="entry name" value="AS_sf"/>
</dbReference>
<dbReference type="Proteomes" id="UP000594638">
    <property type="component" value="Unassembled WGS sequence"/>
</dbReference>
<dbReference type="OrthoDB" id="245563at2759"/>
<name>A0A8S0SXA4_OLEEU</name>
<dbReference type="SUPFAM" id="SSF75304">
    <property type="entry name" value="Amidase signature (AS) enzymes"/>
    <property type="match status" value="1"/>
</dbReference>
<evidence type="ECO:0000313" key="1">
    <source>
        <dbReference type="EMBL" id="CAA2997197.1"/>
    </source>
</evidence>